<protein>
    <submittedName>
        <fullName evidence="2">Uncharacterized protein</fullName>
    </submittedName>
</protein>
<evidence type="ECO:0000313" key="2">
    <source>
        <dbReference type="EMBL" id="TDY48085.1"/>
    </source>
</evidence>
<accession>A0A4R8LRG0</accession>
<proteinExistence type="predicted"/>
<organism evidence="2 3">
    <name type="scientific">Paraburkholderia rhizosphaerae</name>
    <dbReference type="NCBI Taxonomy" id="480658"/>
    <lineage>
        <taxon>Bacteria</taxon>
        <taxon>Pseudomonadati</taxon>
        <taxon>Pseudomonadota</taxon>
        <taxon>Betaproteobacteria</taxon>
        <taxon>Burkholderiales</taxon>
        <taxon>Burkholderiaceae</taxon>
        <taxon>Paraburkholderia</taxon>
    </lineage>
</organism>
<name>A0A4R8LRG0_9BURK</name>
<keyword evidence="1" id="KW-0472">Membrane</keyword>
<dbReference type="AlphaFoldDB" id="A0A4R8LRG0"/>
<dbReference type="RefSeq" id="WP_134192745.1">
    <property type="nucleotide sequence ID" value="NZ_JBHLUW010000061.1"/>
</dbReference>
<evidence type="ECO:0000313" key="3">
    <source>
        <dbReference type="Proteomes" id="UP000295509"/>
    </source>
</evidence>
<keyword evidence="1" id="KW-1133">Transmembrane helix</keyword>
<keyword evidence="1" id="KW-0812">Transmembrane</keyword>
<dbReference type="EMBL" id="SORE01000011">
    <property type="protein sequence ID" value="TDY48085.1"/>
    <property type="molecule type" value="Genomic_DNA"/>
</dbReference>
<keyword evidence="3" id="KW-1185">Reference proteome</keyword>
<dbReference type="Proteomes" id="UP000295509">
    <property type="component" value="Unassembled WGS sequence"/>
</dbReference>
<feature type="transmembrane region" description="Helical" evidence="1">
    <location>
        <begin position="37"/>
        <end position="57"/>
    </location>
</feature>
<comment type="caution">
    <text evidence="2">The sequence shown here is derived from an EMBL/GenBank/DDBJ whole genome shotgun (WGS) entry which is preliminary data.</text>
</comment>
<evidence type="ECO:0000256" key="1">
    <source>
        <dbReference type="SAM" id="Phobius"/>
    </source>
</evidence>
<gene>
    <name evidence="2" type="ORF">BX592_11118</name>
</gene>
<sequence>MLSHNETGAIAGCFVIFVALAGKAVEACAHWFGLTLPWWEAPLILLTIVVLSGILLAHRERTAEKRRNIREIAPHDLDVSA</sequence>
<reference evidence="2 3" key="1">
    <citation type="submission" date="2019-03" db="EMBL/GenBank/DDBJ databases">
        <title>Genomic Encyclopedia of Type Strains, Phase III (KMG-III): the genomes of soil and plant-associated and newly described type strains.</title>
        <authorList>
            <person name="Whitman W."/>
        </authorList>
    </citation>
    <scope>NUCLEOTIDE SEQUENCE [LARGE SCALE GENOMIC DNA]</scope>
    <source>
        <strain evidence="2 3">LMG 29544</strain>
    </source>
</reference>